<dbReference type="GO" id="GO:0016846">
    <property type="term" value="F:carbon-sulfur lyase activity"/>
    <property type="evidence" value="ECO:0007669"/>
    <property type="project" value="InterPro"/>
</dbReference>
<dbReference type="RefSeq" id="WP_048878700.1">
    <property type="nucleotide sequence ID" value="NZ_BANC01000041.1"/>
</dbReference>
<dbReference type="Pfam" id="PF04828">
    <property type="entry name" value="GFA"/>
    <property type="match status" value="1"/>
</dbReference>
<dbReference type="PANTHER" id="PTHR33337:SF40">
    <property type="entry name" value="CENP-V_GFA DOMAIN-CONTAINING PROTEIN-RELATED"/>
    <property type="match status" value="1"/>
</dbReference>
<protein>
    <submittedName>
        <fullName evidence="6">Glutathione-dependent formaldehyde-activating protein</fullName>
    </submittedName>
</protein>
<dbReference type="GO" id="GO:0046872">
    <property type="term" value="F:metal ion binding"/>
    <property type="evidence" value="ECO:0007669"/>
    <property type="project" value="UniProtKB-KW"/>
</dbReference>
<keyword evidence="3" id="KW-0862">Zinc</keyword>
<evidence type="ECO:0000313" key="7">
    <source>
        <dbReference type="Proteomes" id="UP000032668"/>
    </source>
</evidence>
<dbReference type="SUPFAM" id="SSF51316">
    <property type="entry name" value="Mss4-like"/>
    <property type="match status" value="1"/>
</dbReference>
<keyword evidence="7" id="KW-1185">Reference proteome</keyword>
<dbReference type="Proteomes" id="UP000032668">
    <property type="component" value="Unassembled WGS sequence"/>
</dbReference>
<evidence type="ECO:0000256" key="3">
    <source>
        <dbReference type="ARBA" id="ARBA00022833"/>
    </source>
</evidence>
<accession>A0A0D6PFY6</accession>
<name>A0A0D6PFY6_9PROT</name>
<keyword evidence="4" id="KW-0456">Lyase</keyword>
<comment type="caution">
    <text evidence="6">The sequence shown here is derived from an EMBL/GenBank/DDBJ whole genome shotgun (WGS) entry which is preliminary data.</text>
</comment>
<dbReference type="PANTHER" id="PTHR33337">
    <property type="entry name" value="GFA DOMAIN-CONTAINING PROTEIN"/>
    <property type="match status" value="1"/>
</dbReference>
<feature type="domain" description="CENP-V/GFA" evidence="5">
    <location>
        <begin position="5"/>
        <end position="135"/>
    </location>
</feature>
<dbReference type="InterPro" id="IPR006913">
    <property type="entry name" value="CENP-V/GFA"/>
</dbReference>
<gene>
    <name evidence="6" type="ORF">Aam_041_048</name>
</gene>
<dbReference type="Gene3D" id="3.90.1590.10">
    <property type="entry name" value="glutathione-dependent formaldehyde- activating enzyme (gfa)"/>
    <property type="match status" value="1"/>
</dbReference>
<dbReference type="PROSITE" id="PS51891">
    <property type="entry name" value="CENP_V_GFA"/>
    <property type="match status" value="1"/>
</dbReference>
<organism evidence="6 7">
    <name type="scientific">Acidocella aminolytica 101 = DSM 11237</name>
    <dbReference type="NCBI Taxonomy" id="1120923"/>
    <lineage>
        <taxon>Bacteria</taxon>
        <taxon>Pseudomonadati</taxon>
        <taxon>Pseudomonadota</taxon>
        <taxon>Alphaproteobacteria</taxon>
        <taxon>Acetobacterales</taxon>
        <taxon>Acidocellaceae</taxon>
        <taxon>Acidocella</taxon>
    </lineage>
</organism>
<reference evidence="6 7" key="1">
    <citation type="submission" date="2012-11" db="EMBL/GenBank/DDBJ databases">
        <title>Whole genome sequence of Acidocella aminolytica 101 = DSM 11237.</title>
        <authorList>
            <person name="Azuma Y."/>
            <person name="Higashiura N."/>
            <person name="Hirakawa H."/>
            <person name="Matsushita K."/>
        </authorList>
    </citation>
    <scope>NUCLEOTIDE SEQUENCE [LARGE SCALE GENOMIC DNA]</scope>
    <source>
        <strain evidence="7">101 / DSM 11237</strain>
    </source>
</reference>
<dbReference type="InterPro" id="IPR011057">
    <property type="entry name" value="Mss4-like_sf"/>
</dbReference>
<dbReference type="STRING" id="1120923.SAMN02746095_01628"/>
<evidence type="ECO:0000256" key="1">
    <source>
        <dbReference type="ARBA" id="ARBA00005495"/>
    </source>
</evidence>
<dbReference type="EMBL" id="BANC01000041">
    <property type="protein sequence ID" value="GAN80281.1"/>
    <property type="molecule type" value="Genomic_DNA"/>
</dbReference>
<evidence type="ECO:0000313" key="6">
    <source>
        <dbReference type="EMBL" id="GAN80281.1"/>
    </source>
</evidence>
<dbReference type="OrthoDB" id="9807246at2"/>
<dbReference type="AlphaFoldDB" id="A0A0D6PFY6"/>
<evidence type="ECO:0000259" key="5">
    <source>
        <dbReference type="PROSITE" id="PS51891"/>
    </source>
</evidence>
<proteinExistence type="inferred from homology"/>
<keyword evidence="2" id="KW-0479">Metal-binding</keyword>
<sequence>MSNLLTGGCLCGAITYQLEHEPDDVADICFCRECRKASGAGTLPWVQVPPERFALIKGTAKPFASSAAATRWFCPDCGTPLYMTDQEGRSIGVTLGSLDDPEHIRPTTQGWVCERVSWQGLDAALPTYSKSPPYDL</sequence>
<comment type="similarity">
    <text evidence="1">Belongs to the Gfa family.</text>
</comment>
<evidence type="ECO:0000256" key="2">
    <source>
        <dbReference type="ARBA" id="ARBA00022723"/>
    </source>
</evidence>
<evidence type="ECO:0000256" key="4">
    <source>
        <dbReference type="ARBA" id="ARBA00023239"/>
    </source>
</evidence>